<keyword evidence="4 7" id="KW-0812">Transmembrane</keyword>
<feature type="transmembrane region" description="Helical" evidence="7">
    <location>
        <begin position="127"/>
        <end position="143"/>
    </location>
</feature>
<dbReference type="Pfam" id="PF02308">
    <property type="entry name" value="MgtC"/>
    <property type="match status" value="1"/>
</dbReference>
<feature type="transmembrane region" description="Helical" evidence="7">
    <location>
        <begin position="44"/>
        <end position="64"/>
    </location>
</feature>
<reference evidence="9 10" key="1">
    <citation type="submission" date="2019-03" db="EMBL/GenBank/DDBJ databases">
        <title>Genomic Encyclopedia of Type Strains, Phase IV (KMG-IV): sequencing the most valuable type-strain genomes for metagenomic binning, comparative biology and taxonomic classification.</title>
        <authorList>
            <person name="Goeker M."/>
        </authorList>
    </citation>
    <scope>NUCLEOTIDE SEQUENCE [LARGE SCALE GENOMIC DNA]</scope>
    <source>
        <strain evidence="9 10">DSM 100433</strain>
    </source>
</reference>
<evidence type="ECO:0000313" key="9">
    <source>
        <dbReference type="EMBL" id="TCL43998.1"/>
    </source>
</evidence>
<dbReference type="PRINTS" id="PR01837">
    <property type="entry name" value="MGTCSAPBPROT"/>
</dbReference>
<feature type="transmembrane region" description="Helical" evidence="7">
    <location>
        <begin position="79"/>
        <end position="97"/>
    </location>
</feature>
<evidence type="ECO:0000256" key="6">
    <source>
        <dbReference type="ARBA" id="ARBA00023136"/>
    </source>
</evidence>
<dbReference type="PANTHER" id="PTHR33778">
    <property type="entry name" value="PROTEIN MGTC"/>
    <property type="match status" value="1"/>
</dbReference>
<accession>A0A9X8UJY7</accession>
<dbReference type="InterPro" id="IPR049177">
    <property type="entry name" value="MgtC_SapB_SrpB_YhiD_N"/>
</dbReference>
<organism evidence="9 10">
    <name type="scientific">Harryflintia acetispora</name>
    <dbReference type="NCBI Taxonomy" id="1849041"/>
    <lineage>
        <taxon>Bacteria</taxon>
        <taxon>Bacillati</taxon>
        <taxon>Bacillota</taxon>
        <taxon>Clostridia</taxon>
        <taxon>Eubacteriales</taxon>
        <taxon>Oscillospiraceae</taxon>
        <taxon>Harryflintia</taxon>
    </lineage>
</organism>
<dbReference type="Proteomes" id="UP000294682">
    <property type="component" value="Unassembled WGS sequence"/>
</dbReference>
<name>A0A9X8UJY7_9FIRM</name>
<feature type="domain" description="MgtC/SapB/SrpB/YhiD N-terminal" evidence="8">
    <location>
        <begin position="19"/>
        <end position="144"/>
    </location>
</feature>
<dbReference type="EMBL" id="SLUK01000003">
    <property type="protein sequence ID" value="TCL43998.1"/>
    <property type="molecule type" value="Genomic_DNA"/>
</dbReference>
<dbReference type="InterPro" id="IPR003416">
    <property type="entry name" value="MgtC/SapB/SrpB/YhiD_fam"/>
</dbReference>
<dbReference type="OrthoDB" id="9811198at2"/>
<keyword evidence="5 7" id="KW-1133">Transmembrane helix</keyword>
<evidence type="ECO:0000256" key="7">
    <source>
        <dbReference type="SAM" id="Phobius"/>
    </source>
</evidence>
<comment type="caution">
    <text evidence="9">The sequence shown here is derived from an EMBL/GenBank/DDBJ whole genome shotgun (WGS) entry which is preliminary data.</text>
</comment>
<evidence type="ECO:0000256" key="4">
    <source>
        <dbReference type="ARBA" id="ARBA00022692"/>
    </source>
</evidence>
<keyword evidence="3" id="KW-1003">Cell membrane</keyword>
<sequence length="229" mass="24863">MDSETVALILTQLEYLLRLVIAAVCGALIGFERKNRLKEAGIRTHLIVSLASALMMLISKYGFYDVVIYDSINLDPSRVAAGIVTGVGFLGAGMIFVRRQGVSGLTTAAGIWATVGVGMAIGGGMYVIGIASTLLIILVQVLLHKDLRWMKIPVAEQIYIELDDSSVETVDALREILREHGIQVLGVKAKRHKSGAIDMEFTAKFPEAYDVADIMNLFSDAAHVRTIEV</sequence>
<proteinExistence type="inferred from homology"/>
<feature type="transmembrane region" description="Helical" evidence="7">
    <location>
        <begin position="15"/>
        <end position="32"/>
    </location>
</feature>
<dbReference type="GO" id="GO:0005886">
    <property type="term" value="C:plasma membrane"/>
    <property type="evidence" value="ECO:0007669"/>
    <property type="project" value="UniProtKB-SubCell"/>
</dbReference>
<evidence type="ECO:0000313" key="10">
    <source>
        <dbReference type="Proteomes" id="UP000294682"/>
    </source>
</evidence>
<evidence type="ECO:0000256" key="3">
    <source>
        <dbReference type="ARBA" id="ARBA00022475"/>
    </source>
</evidence>
<gene>
    <name evidence="9" type="ORF">EDD78_10335</name>
</gene>
<dbReference type="PANTHER" id="PTHR33778:SF1">
    <property type="entry name" value="MAGNESIUM TRANSPORTER YHID-RELATED"/>
    <property type="match status" value="1"/>
</dbReference>
<dbReference type="AlphaFoldDB" id="A0A9X8UJY7"/>
<protein>
    <submittedName>
        <fullName evidence="9">Mg2+ transporter-C (MgtC) family protein</fullName>
    </submittedName>
</protein>
<evidence type="ECO:0000259" key="8">
    <source>
        <dbReference type="Pfam" id="PF02308"/>
    </source>
</evidence>
<keyword evidence="10" id="KW-1185">Reference proteome</keyword>
<comment type="similarity">
    <text evidence="2">Belongs to the MgtC/SapB family.</text>
</comment>
<evidence type="ECO:0000256" key="5">
    <source>
        <dbReference type="ARBA" id="ARBA00022989"/>
    </source>
</evidence>
<keyword evidence="6 7" id="KW-0472">Membrane</keyword>
<comment type="subcellular location">
    <subcellularLocation>
        <location evidence="1">Cell membrane</location>
        <topology evidence="1">Multi-pass membrane protein</topology>
    </subcellularLocation>
</comment>
<dbReference type="RefSeq" id="WP_079698869.1">
    <property type="nucleotide sequence ID" value="NZ_JADNAH010000089.1"/>
</dbReference>
<evidence type="ECO:0000256" key="1">
    <source>
        <dbReference type="ARBA" id="ARBA00004651"/>
    </source>
</evidence>
<evidence type="ECO:0000256" key="2">
    <source>
        <dbReference type="ARBA" id="ARBA00009298"/>
    </source>
</evidence>